<dbReference type="SUPFAM" id="SSF51569">
    <property type="entry name" value="Aldolase"/>
    <property type="match status" value="1"/>
</dbReference>
<dbReference type="PRINTS" id="PR00146">
    <property type="entry name" value="DHPICSNTHASE"/>
</dbReference>
<keyword evidence="1 2" id="KW-0456">Lyase</keyword>
<evidence type="ECO:0000313" key="3">
    <source>
        <dbReference type="EMBL" id="NBJ27198.1"/>
    </source>
</evidence>
<protein>
    <submittedName>
        <fullName evidence="3">Dihydrodipicolinate synthase family protein</fullName>
    </submittedName>
</protein>
<dbReference type="InterPro" id="IPR002220">
    <property type="entry name" value="DapA-like"/>
</dbReference>
<dbReference type="InterPro" id="IPR013785">
    <property type="entry name" value="Aldolase_TIM"/>
</dbReference>
<dbReference type="CDD" id="cd00408">
    <property type="entry name" value="DHDPS-like"/>
    <property type="match status" value="1"/>
</dbReference>
<dbReference type="Proteomes" id="UP000818323">
    <property type="component" value="Unassembled WGS sequence"/>
</dbReference>
<name>A0ABW9Z7L2_9HYPH</name>
<dbReference type="PANTHER" id="PTHR12128">
    <property type="entry name" value="DIHYDRODIPICOLINATE SYNTHASE"/>
    <property type="match status" value="1"/>
</dbReference>
<dbReference type="SMART" id="SM01130">
    <property type="entry name" value="DHDPS"/>
    <property type="match status" value="1"/>
</dbReference>
<proteinExistence type="inferred from homology"/>
<comment type="caution">
    <text evidence="3">The sequence shown here is derived from an EMBL/GenBank/DDBJ whole genome shotgun (WGS) entry which is preliminary data.</text>
</comment>
<evidence type="ECO:0000313" key="4">
    <source>
        <dbReference type="Proteomes" id="UP000818323"/>
    </source>
</evidence>
<dbReference type="RefSeq" id="WP_161726605.1">
    <property type="nucleotide sequence ID" value="NZ_JAAAXI010000039.1"/>
</dbReference>
<dbReference type="EMBL" id="JAAAXJ010000030">
    <property type="protein sequence ID" value="NBJ27198.1"/>
    <property type="molecule type" value="Genomic_DNA"/>
</dbReference>
<reference evidence="3 4" key="1">
    <citation type="submission" date="2020-01" db="EMBL/GenBank/DDBJ databases">
        <title>Microvirga sp. nov., an arsenate reduction bacterium isolated from Tibet hotspring sediments.</title>
        <authorList>
            <person name="Yuan C.-G."/>
        </authorList>
    </citation>
    <scope>NUCLEOTIDE SEQUENCE [LARGE SCALE GENOMIC DNA]</scope>
    <source>
        <strain evidence="3 4">SYSU G3D203</strain>
    </source>
</reference>
<dbReference type="PANTHER" id="PTHR12128:SF67">
    <property type="entry name" value="BLR3884 PROTEIN"/>
    <property type="match status" value="1"/>
</dbReference>
<evidence type="ECO:0000256" key="1">
    <source>
        <dbReference type="ARBA" id="ARBA00023239"/>
    </source>
</evidence>
<comment type="similarity">
    <text evidence="2">Belongs to the DapA family.</text>
</comment>
<evidence type="ECO:0000256" key="2">
    <source>
        <dbReference type="PIRNR" id="PIRNR001365"/>
    </source>
</evidence>
<sequence>MSNPESSGVASGGGATQRLSGVIAAIATPVTRTGEPDVDRFVALAEHLLSHGCDGLNVLGTTGEATSFTREQRMTLMSAASDAGLPLQRLMVGTGAAALGDAVQLTRHAADLGFAGALVLPPFYYKNVPDSGVIHYLEAIVEQTHSRPIPIYLYHFPAMSGVPYSVDLVRKLRAELGERIAGLKDSSGDLVYARQVAAIAHDLRVFPSNEAALLEARSGVFAGCISATANLNADLCARAFHAGDDEALTKAVAIRKIFDGLPLVPGVKAVLAHIHQDPELATVLPPLAPLSTAEARTVVETFDLLRSDTRDAT</sequence>
<accession>A0ABW9Z7L2</accession>
<dbReference type="Pfam" id="PF00701">
    <property type="entry name" value="DHDPS"/>
    <property type="match status" value="1"/>
</dbReference>
<gene>
    <name evidence="3" type="ORF">GR303_23025</name>
</gene>
<dbReference type="PIRSF" id="PIRSF001365">
    <property type="entry name" value="DHDPS"/>
    <property type="match status" value="1"/>
</dbReference>
<organism evidence="3 4">
    <name type="scientific">Microvirga arsenatis</name>
    <dbReference type="NCBI Taxonomy" id="2692265"/>
    <lineage>
        <taxon>Bacteria</taxon>
        <taxon>Pseudomonadati</taxon>
        <taxon>Pseudomonadota</taxon>
        <taxon>Alphaproteobacteria</taxon>
        <taxon>Hyphomicrobiales</taxon>
        <taxon>Methylobacteriaceae</taxon>
        <taxon>Microvirga</taxon>
    </lineage>
</organism>
<dbReference type="Gene3D" id="3.20.20.70">
    <property type="entry name" value="Aldolase class I"/>
    <property type="match status" value="1"/>
</dbReference>
<keyword evidence="4" id="KW-1185">Reference proteome</keyword>